<dbReference type="PANTHER" id="PTHR10165:SF79">
    <property type="entry name" value="PHOSPHOLIPID PHOSPHATASE 3"/>
    <property type="match status" value="1"/>
</dbReference>
<keyword evidence="19 38" id="KW-1133">Transmembrane helix</keyword>
<dbReference type="GO" id="GO:0000139">
    <property type="term" value="C:Golgi membrane"/>
    <property type="evidence" value="ECO:0007669"/>
    <property type="project" value="UniProtKB-SubCell"/>
</dbReference>
<evidence type="ECO:0000256" key="25">
    <source>
        <dbReference type="ARBA" id="ARBA00025707"/>
    </source>
</evidence>
<evidence type="ECO:0000256" key="26">
    <source>
        <dbReference type="ARBA" id="ARBA00047320"/>
    </source>
</evidence>
<evidence type="ECO:0000313" key="40">
    <source>
        <dbReference type="EMBL" id="KAA8587403.1"/>
    </source>
</evidence>
<name>A0A5J5D2R4_9PERO</name>
<feature type="compositionally biased region" description="Basic and acidic residues" evidence="37">
    <location>
        <begin position="634"/>
        <end position="650"/>
    </location>
</feature>
<evidence type="ECO:0000256" key="22">
    <source>
        <dbReference type="ARBA" id="ARBA00023136"/>
    </source>
</evidence>
<comment type="caution">
    <text evidence="40">The sequence shown here is derived from an EMBL/GenBank/DDBJ whole genome shotgun (WGS) entry which is preliminary data.</text>
</comment>
<evidence type="ECO:0000256" key="11">
    <source>
        <dbReference type="ARBA" id="ARBA00005074"/>
    </source>
</evidence>
<feature type="region of interest" description="Disordered" evidence="37">
    <location>
        <begin position="613"/>
        <end position="650"/>
    </location>
</feature>
<dbReference type="GO" id="GO:0005789">
    <property type="term" value="C:endoplasmic reticulum membrane"/>
    <property type="evidence" value="ECO:0007669"/>
    <property type="project" value="UniProtKB-SubCell"/>
</dbReference>
<feature type="region of interest" description="Disordered" evidence="37">
    <location>
        <begin position="120"/>
        <end position="144"/>
    </location>
</feature>
<keyword evidence="18" id="KW-0256">Endoplasmic reticulum</keyword>
<dbReference type="Gene3D" id="1.20.144.10">
    <property type="entry name" value="Phosphatidic acid phosphatase type 2/haloperoxidase"/>
    <property type="match status" value="1"/>
</dbReference>
<dbReference type="Gene3D" id="2.30.30.40">
    <property type="entry name" value="SH3 Domains"/>
    <property type="match status" value="1"/>
</dbReference>
<dbReference type="InterPro" id="IPR036028">
    <property type="entry name" value="SH3-like_dom_sf"/>
</dbReference>
<dbReference type="SMART" id="SM00014">
    <property type="entry name" value="acidPPc"/>
    <property type="match status" value="1"/>
</dbReference>
<comment type="catalytic activity">
    <reaction evidence="2">
        <text>1,2-di-(9Z-octadecenoyl)-sn-glycero-3-phosphate + H2O = 1,2-di-(9Z-octadecenoyl)-sn-glycerol + phosphate</text>
        <dbReference type="Rhea" id="RHEA:43244"/>
        <dbReference type="ChEBI" id="CHEBI:15377"/>
        <dbReference type="ChEBI" id="CHEBI:43474"/>
        <dbReference type="ChEBI" id="CHEBI:52333"/>
        <dbReference type="ChEBI" id="CHEBI:74546"/>
    </reaction>
    <physiologicalReaction direction="left-to-right" evidence="2">
        <dbReference type="Rhea" id="RHEA:43245"/>
    </physiologicalReaction>
</comment>
<comment type="function">
    <text evidence="30">Independently of this phosphatase activity may also function in the Wnt signaling pathway and the stabilization of beta-catenin/CTNNB1, thereby regulating cell proliferation, migration and differentiation in angiogenesis or yet in tumor growth. Also plays a role in integrin-mediated cell-cell adhesion in angiogenesis.</text>
</comment>
<dbReference type="GO" id="GO:0006644">
    <property type="term" value="P:phospholipid metabolic process"/>
    <property type="evidence" value="ECO:0007669"/>
    <property type="project" value="InterPro"/>
</dbReference>
<keyword evidence="16 38" id="KW-0812">Transmembrane</keyword>
<evidence type="ECO:0000256" key="1">
    <source>
        <dbReference type="ARBA" id="ARBA00000974"/>
    </source>
</evidence>
<keyword evidence="15" id="KW-0597">Phosphoprotein</keyword>
<feature type="region of interest" description="Disordered" evidence="37">
    <location>
        <begin position="527"/>
        <end position="558"/>
    </location>
</feature>
<feature type="region of interest" description="Disordered" evidence="37">
    <location>
        <begin position="20"/>
        <end position="44"/>
    </location>
</feature>
<feature type="compositionally biased region" description="Basic and acidic residues" evidence="37">
    <location>
        <begin position="122"/>
        <end position="140"/>
    </location>
</feature>
<comment type="catalytic activity">
    <reaction evidence="27">
        <text>N-(octanoyl)-sphing-4-enine-1-phosphate + H2O = N-octanoylsphing-4-enine + phosphate</text>
        <dbReference type="Rhea" id="RHEA:62040"/>
        <dbReference type="ChEBI" id="CHEBI:15377"/>
        <dbReference type="ChEBI" id="CHEBI:43474"/>
        <dbReference type="ChEBI" id="CHEBI:45815"/>
        <dbReference type="ChEBI" id="CHEBI:85376"/>
    </reaction>
    <physiologicalReaction direction="left-to-right" evidence="27">
        <dbReference type="Rhea" id="RHEA:62041"/>
    </physiologicalReaction>
</comment>
<evidence type="ECO:0000256" key="27">
    <source>
        <dbReference type="ARBA" id="ARBA00047355"/>
    </source>
</evidence>
<evidence type="ECO:0000256" key="23">
    <source>
        <dbReference type="ARBA" id="ARBA00023180"/>
    </source>
</evidence>
<evidence type="ECO:0000256" key="13">
    <source>
        <dbReference type="ARBA" id="ARBA00012638"/>
    </source>
</evidence>
<evidence type="ECO:0000256" key="38">
    <source>
        <dbReference type="SAM" id="Phobius"/>
    </source>
</evidence>
<dbReference type="GO" id="GO:0008195">
    <property type="term" value="F:phosphatidate phosphatase activity"/>
    <property type="evidence" value="ECO:0007669"/>
    <property type="project" value="UniProtKB-EC"/>
</dbReference>
<dbReference type="SUPFAM" id="SSF50044">
    <property type="entry name" value="SH3-domain"/>
    <property type="match status" value="1"/>
</dbReference>
<evidence type="ECO:0000256" key="7">
    <source>
        <dbReference type="ARBA" id="ARBA00004457"/>
    </source>
</evidence>
<dbReference type="InterPro" id="IPR036938">
    <property type="entry name" value="PAP2/HPO_sf"/>
</dbReference>
<evidence type="ECO:0000256" key="6">
    <source>
        <dbReference type="ARBA" id="ARBA00004314"/>
    </source>
</evidence>
<dbReference type="GO" id="GO:0098609">
    <property type="term" value="P:cell-cell adhesion"/>
    <property type="evidence" value="ECO:0007669"/>
    <property type="project" value="TreeGrafter"/>
</dbReference>
<gene>
    <name evidence="40" type="ORF">FQN60_016265</name>
</gene>
<accession>A0A5J5D2R4</accession>
<keyword evidence="21" id="KW-0443">Lipid metabolism</keyword>
<comment type="catalytic activity">
    <reaction evidence="28">
        <text>N-(9Z-octadecenoyl)-ethanolamine phosphate + H2O = N-(9Z-octadecenoyl) ethanolamine + phosphate</text>
        <dbReference type="Rhea" id="RHEA:62160"/>
        <dbReference type="ChEBI" id="CHEBI:15377"/>
        <dbReference type="ChEBI" id="CHEBI:43474"/>
        <dbReference type="ChEBI" id="CHEBI:71466"/>
        <dbReference type="ChEBI" id="CHEBI:145465"/>
    </reaction>
    <physiologicalReaction direction="left-to-right" evidence="28">
        <dbReference type="Rhea" id="RHEA:62161"/>
    </physiologicalReaction>
</comment>
<evidence type="ECO:0000256" key="15">
    <source>
        <dbReference type="ARBA" id="ARBA00022553"/>
    </source>
</evidence>
<evidence type="ECO:0000256" key="17">
    <source>
        <dbReference type="ARBA" id="ARBA00022801"/>
    </source>
</evidence>
<evidence type="ECO:0000256" key="37">
    <source>
        <dbReference type="SAM" id="MobiDB-lite"/>
    </source>
</evidence>
<sequence>MEGLSNFKALRAKFQEEALLAQSKTTRPAVAEKPRHLPRSGGHYSSVVNSVNVAGENKPPAVSRLIFRDGQRTFGGTQPISFPPQLQQTCPSSQLPNNRDGTTRLSLKERHMPLVLPVLPVKEQKTEPPAKNEHKLEPGKDVLPQTKIKKKGLLLPFKSAKASKVKAENGEEPTYADLTNRPSSAPGALPAVEKQTTEDGASLQSDQSPAELPLSSPDIPTTPSSAETSVDSDNIIISTLERARKKFSRRQMLISAKPKNLHSPDYVSRDNAFPLPPKNLVEPELPIPPPVFLPHMAYLSARPFFKVNHSARKSALDKPFGRDNALPSVRTGKSLPPCAPQKKPLPDLRSLGPLPPKPHRPPLVDLTWYNRHTVNEMSPALSTCGEPEAEHPLTSNPVLDAPEFPDFENSEMETAECEAVDICALELEALDLVNLDLPVADDCRATNVEDPQPERAVCDPVAPRMSTILQDLNLGIQNLIPLDPASFHEPINGSEFPEPAVCEQWSQGEEVSVDPLSSTQADEIDLGETESHSAAQETDNGDHASLNDGIQPHSNVSQQDSYFESCNNVYEDVENINRFILAQNSWKRKDCLKSGTHNQYFILLPLNSLKEHQSPNTACHKEQKKKEKHRLEKQRKEQKEREKKENEMKKKFKVSGEEEPMYHAKVMVASKVRKNDLPVKSGDTVSIIRTTSCPKGKWLARDANNKFTDDSEEWACEDETLSPPIESHSFLHQTASLPEMSRGYVGAQHTLNDANLEDLHTQTRHEALQKLAIFFQHSKNEFSDIPDNEGATPTNAEPSSFLFAVEEPPYPYVDRDTLPLLLAPRLLEAGKEEEAGLPFLVIETSAVQPYHRGFYCDDESIKYPAKNGDTISDGVLSAAGILITILSIIIGESYRIYFLNEGSKSFVGNPYISALYKQVGVFIFGCAISQSFTDIAKVSVGRMRPHFLDVCKPDFSTINCSLGYITDYQCQGPESKVQEARKSFFSGHASFSMYTMLYLVFYLQSRFTWHGARLLRPLTQFTLIMMSFYTGLSRVSDHKHHPTDVLAGFVQGALVAYVIVFFVSDLFKPKGRRSTLLPTPVKKDLVPPADNRERSNHLIMA</sequence>
<evidence type="ECO:0000256" key="10">
    <source>
        <dbReference type="ARBA" id="ARBA00004653"/>
    </source>
</evidence>
<dbReference type="GO" id="GO:0046839">
    <property type="term" value="P:phospholipid dephosphorylation"/>
    <property type="evidence" value="ECO:0007669"/>
    <property type="project" value="TreeGrafter"/>
</dbReference>
<dbReference type="EMBL" id="VOFY01000012">
    <property type="protein sequence ID" value="KAA8587403.1"/>
    <property type="molecule type" value="Genomic_DNA"/>
</dbReference>
<evidence type="ECO:0000256" key="19">
    <source>
        <dbReference type="ARBA" id="ARBA00022989"/>
    </source>
</evidence>
<protein>
    <recommendedName>
        <fullName evidence="32">Phospholipid phosphatase 3</fullName>
        <ecNumber evidence="13">3.1.3.4</ecNumber>
    </recommendedName>
    <alternativeName>
        <fullName evidence="36">Lipid phosphate phosphohydrolase 3</fullName>
    </alternativeName>
    <alternativeName>
        <fullName evidence="35">PAP2-beta</fullName>
    </alternativeName>
    <alternativeName>
        <fullName evidence="33">Phosphatidate phosphohydrolase type 2b</fullName>
    </alternativeName>
    <alternativeName>
        <fullName evidence="34">Phosphatidic acid phosphatase 2b</fullName>
    </alternativeName>
</protein>
<keyword evidence="20" id="KW-0333">Golgi apparatus</keyword>
<evidence type="ECO:0000256" key="2">
    <source>
        <dbReference type="ARBA" id="ARBA00000980"/>
    </source>
</evidence>
<comment type="subunit">
    <text evidence="31">Forms functional homodimers and homooligomers that are not required for substrate recognition and catalytic activity. Can also form heterooligomers with other PLPP2 and PLPP3. Interacts with CTNND1; negatively regulates the PLPP3-mediated stabilization of beta-catenin/CTNNB1.</text>
</comment>
<evidence type="ECO:0000256" key="14">
    <source>
        <dbReference type="ARBA" id="ARBA00022475"/>
    </source>
</evidence>
<evidence type="ECO:0000256" key="3">
    <source>
        <dbReference type="ARBA" id="ARBA00001180"/>
    </source>
</evidence>
<comment type="similarity">
    <text evidence="12">Belongs to the PA-phosphatase related phosphoesterase family.</text>
</comment>
<evidence type="ECO:0000256" key="32">
    <source>
        <dbReference type="ARBA" id="ARBA00074742"/>
    </source>
</evidence>
<dbReference type="SUPFAM" id="SSF48317">
    <property type="entry name" value="Acid phosphatase/Vanadium-dependent haloperoxidase"/>
    <property type="match status" value="1"/>
</dbReference>
<dbReference type="EC" id="3.1.3.4" evidence="13"/>
<dbReference type="GO" id="GO:0007165">
    <property type="term" value="P:signal transduction"/>
    <property type="evidence" value="ECO:0007669"/>
    <property type="project" value="TreeGrafter"/>
</dbReference>
<comment type="catalytic activity">
    <reaction evidence="26">
        <text>a monoacyl-sn-glycero-3-phosphate + H2O = a monoacylglycerol + phosphate</text>
        <dbReference type="Rhea" id="RHEA:46736"/>
        <dbReference type="ChEBI" id="CHEBI:15377"/>
        <dbReference type="ChEBI" id="CHEBI:17408"/>
        <dbReference type="ChEBI" id="CHEBI:43474"/>
        <dbReference type="ChEBI" id="CHEBI:77589"/>
    </reaction>
    <physiologicalReaction direction="left-to-right" evidence="26">
        <dbReference type="Rhea" id="RHEA:46737"/>
    </physiologicalReaction>
</comment>
<dbReference type="InterPro" id="IPR000326">
    <property type="entry name" value="PAP2/HPO"/>
</dbReference>
<evidence type="ECO:0000256" key="5">
    <source>
        <dbReference type="ARBA" id="ARBA00004198"/>
    </source>
</evidence>
<evidence type="ECO:0000256" key="9">
    <source>
        <dbReference type="ARBA" id="ARBA00004554"/>
    </source>
</evidence>
<feature type="domain" description="Phosphatidic acid phosphatase type 2/haloperoxidase" evidence="39">
    <location>
        <begin position="919"/>
        <end position="1060"/>
    </location>
</feature>
<evidence type="ECO:0000256" key="12">
    <source>
        <dbReference type="ARBA" id="ARBA00008816"/>
    </source>
</evidence>
<feature type="transmembrane region" description="Helical" evidence="38">
    <location>
        <begin position="984"/>
        <end position="1003"/>
    </location>
</feature>
<dbReference type="FunFam" id="1.20.144.10:FF:000013">
    <property type="entry name" value="Phospholipid phosphatase 3"/>
    <property type="match status" value="1"/>
</dbReference>
<feature type="compositionally biased region" description="Polar residues" evidence="37">
    <location>
        <begin position="218"/>
        <end position="230"/>
    </location>
</feature>
<feature type="compositionally biased region" description="Polar residues" evidence="37">
    <location>
        <begin position="74"/>
        <end position="98"/>
    </location>
</feature>
<comment type="catalytic activity">
    <reaction evidence="4">
        <text>1,2-dihexadecanoyl-sn-glycero-3-phosphate + H2O = 1,2-dihexadecanoyl-sn-glycerol + phosphate</text>
        <dbReference type="Rhea" id="RHEA:43236"/>
        <dbReference type="ChEBI" id="CHEBI:15377"/>
        <dbReference type="ChEBI" id="CHEBI:43474"/>
        <dbReference type="ChEBI" id="CHEBI:72859"/>
        <dbReference type="ChEBI" id="CHEBI:82929"/>
    </reaction>
    <physiologicalReaction direction="left-to-right" evidence="4">
        <dbReference type="Rhea" id="RHEA:43237"/>
    </physiologicalReaction>
</comment>
<dbReference type="GO" id="GO:0016323">
    <property type="term" value="C:basolateral plasma membrane"/>
    <property type="evidence" value="ECO:0007669"/>
    <property type="project" value="UniProtKB-SubCell"/>
</dbReference>
<keyword evidence="41" id="KW-1185">Reference proteome</keyword>
<evidence type="ECO:0000256" key="8">
    <source>
        <dbReference type="ARBA" id="ARBA00004477"/>
    </source>
</evidence>
<evidence type="ECO:0000256" key="31">
    <source>
        <dbReference type="ARBA" id="ARBA00065293"/>
    </source>
</evidence>
<evidence type="ECO:0000259" key="39">
    <source>
        <dbReference type="SMART" id="SM00014"/>
    </source>
</evidence>
<organism evidence="40 41">
    <name type="scientific">Etheostoma spectabile</name>
    <name type="common">orangethroat darter</name>
    <dbReference type="NCBI Taxonomy" id="54343"/>
    <lineage>
        <taxon>Eukaryota</taxon>
        <taxon>Metazoa</taxon>
        <taxon>Chordata</taxon>
        <taxon>Craniata</taxon>
        <taxon>Vertebrata</taxon>
        <taxon>Euteleostomi</taxon>
        <taxon>Actinopterygii</taxon>
        <taxon>Neopterygii</taxon>
        <taxon>Teleostei</taxon>
        <taxon>Neoteleostei</taxon>
        <taxon>Acanthomorphata</taxon>
        <taxon>Eupercaria</taxon>
        <taxon>Perciformes</taxon>
        <taxon>Percoidei</taxon>
        <taxon>Percidae</taxon>
        <taxon>Etheostomatinae</taxon>
        <taxon>Etheostoma</taxon>
    </lineage>
</organism>
<dbReference type="PANTHER" id="PTHR10165">
    <property type="entry name" value="LIPID PHOSPHATE PHOSPHATASE"/>
    <property type="match status" value="1"/>
</dbReference>
<evidence type="ECO:0000256" key="18">
    <source>
        <dbReference type="ARBA" id="ARBA00022824"/>
    </source>
</evidence>
<evidence type="ECO:0000256" key="4">
    <source>
        <dbReference type="ARBA" id="ARBA00001611"/>
    </source>
</evidence>
<evidence type="ECO:0000256" key="34">
    <source>
        <dbReference type="ARBA" id="ARBA00080459"/>
    </source>
</evidence>
<dbReference type="GO" id="GO:0033116">
    <property type="term" value="C:endoplasmic reticulum-Golgi intermediate compartment membrane"/>
    <property type="evidence" value="ECO:0007669"/>
    <property type="project" value="UniProtKB-SubCell"/>
</dbReference>
<feature type="region of interest" description="Disordered" evidence="37">
    <location>
        <begin position="160"/>
        <end position="230"/>
    </location>
</feature>
<evidence type="ECO:0000256" key="33">
    <source>
        <dbReference type="ARBA" id="ARBA00075478"/>
    </source>
</evidence>
<dbReference type="CDD" id="cd03384">
    <property type="entry name" value="PAP2_wunen"/>
    <property type="match status" value="1"/>
</dbReference>
<dbReference type="InterPro" id="IPR043216">
    <property type="entry name" value="PAP-like"/>
</dbReference>
<comment type="pathway">
    <text evidence="25">Phospholipid metabolism.</text>
</comment>
<dbReference type="AlphaFoldDB" id="A0A5J5D2R4"/>
<comment type="catalytic activity">
    <reaction evidence="24">
        <text>an N-acylsphing-4-enine 1-phosphate + H2O = an N-acylsphing-4-enine + phosphate</text>
        <dbReference type="Rhea" id="RHEA:33743"/>
        <dbReference type="ChEBI" id="CHEBI:15377"/>
        <dbReference type="ChEBI" id="CHEBI:43474"/>
        <dbReference type="ChEBI" id="CHEBI:52639"/>
        <dbReference type="ChEBI" id="CHEBI:57674"/>
    </reaction>
    <physiologicalReaction direction="left-to-right" evidence="24">
        <dbReference type="Rhea" id="RHEA:33744"/>
    </physiologicalReaction>
</comment>
<keyword evidence="22 38" id="KW-0472">Membrane</keyword>
<keyword evidence="17" id="KW-0378">Hydrolase</keyword>
<comment type="catalytic activity">
    <reaction evidence="29">
        <text>sphing-4-enine 1-phosphate + H2O = sphing-4-enine + phosphate</text>
        <dbReference type="Rhea" id="RHEA:27518"/>
        <dbReference type="ChEBI" id="CHEBI:15377"/>
        <dbReference type="ChEBI" id="CHEBI:43474"/>
        <dbReference type="ChEBI" id="CHEBI:57756"/>
        <dbReference type="ChEBI" id="CHEBI:60119"/>
    </reaction>
    <physiologicalReaction direction="left-to-right" evidence="29">
        <dbReference type="Rhea" id="RHEA:27519"/>
    </physiologicalReaction>
</comment>
<evidence type="ECO:0000256" key="16">
    <source>
        <dbReference type="ARBA" id="ARBA00022692"/>
    </source>
</evidence>
<reference evidence="40 41" key="1">
    <citation type="submission" date="2019-08" db="EMBL/GenBank/DDBJ databases">
        <title>A chromosome-level genome assembly, high-density linkage maps, and genome scans reveal the genomic architecture of hybrid incompatibilities underlying speciation via character displacement in darters (Percidae: Etheostominae).</title>
        <authorList>
            <person name="Moran R.L."/>
            <person name="Catchen J.M."/>
            <person name="Fuller R.C."/>
        </authorList>
    </citation>
    <scope>NUCLEOTIDE SEQUENCE [LARGE SCALE GENOMIC DNA]</scope>
    <source>
        <strain evidence="40">EspeVRDwgs_2016</strain>
        <tissue evidence="40">Muscle</tissue>
    </source>
</reference>
<dbReference type="GO" id="GO:0045121">
    <property type="term" value="C:membrane raft"/>
    <property type="evidence" value="ECO:0007669"/>
    <property type="project" value="UniProtKB-SubCell"/>
</dbReference>
<proteinExistence type="inferred from homology"/>
<feature type="compositionally biased region" description="Polar residues" evidence="37">
    <location>
        <begin position="198"/>
        <end position="208"/>
    </location>
</feature>
<evidence type="ECO:0000313" key="41">
    <source>
        <dbReference type="Proteomes" id="UP000327493"/>
    </source>
</evidence>
<keyword evidence="23" id="KW-0325">Glycoprotein</keyword>
<evidence type="ECO:0000256" key="28">
    <source>
        <dbReference type="ARBA" id="ARBA00048010"/>
    </source>
</evidence>
<evidence type="ECO:0000256" key="29">
    <source>
        <dbReference type="ARBA" id="ARBA00049314"/>
    </source>
</evidence>
<comment type="catalytic activity">
    <reaction evidence="1">
        <text>(9Z)-octadecenoyl-sn-glycero-3-phosphate + H2O = (9Z-octadecenoyl)-glycerol + phosphate</text>
        <dbReference type="Rhea" id="RHEA:50884"/>
        <dbReference type="ChEBI" id="CHEBI:15377"/>
        <dbReference type="ChEBI" id="CHEBI:43474"/>
        <dbReference type="ChEBI" id="CHEBI:75937"/>
        <dbReference type="ChEBI" id="CHEBI:84973"/>
    </reaction>
    <physiologicalReaction direction="left-to-right" evidence="1">
        <dbReference type="Rhea" id="RHEA:50885"/>
    </physiologicalReaction>
</comment>
<comment type="catalytic activity">
    <reaction evidence="3">
        <text>a 1,2-diacyl-sn-glycero-3-phosphate + H2O = a 1,2-diacyl-sn-glycerol + phosphate</text>
        <dbReference type="Rhea" id="RHEA:27429"/>
        <dbReference type="ChEBI" id="CHEBI:15377"/>
        <dbReference type="ChEBI" id="CHEBI:17815"/>
        <dbReference type="ChEBI" id="CHEBI:43474"/>
        <dbReference type="ChEBI" id="CHEBI:58608"/>
        <dbReference type="EC" id="3.1.3.4"/>
    </reaction>
    <physiologicalReaction direction="left-to-right" evidence="3">
        <dbReference type="Rhea" id="RHEA:27430"/>
    </physiologicalReaction>
</comment>
<evidence type="ECO:0000256" key="35">
    <source>
        <dbReference type="ARBA" id="ARBA00080707"/>
    </source>
</evidence>
<feature type="transmembrane region" description="Helical" evidence="38">
    <location>
        <begin position="1045"/>
        <end position="1067"/>
    </location>
</feature>
<feature type="region of interest" description="Disordered" evidence="37">
    <location>
        <begin position="73"/>
        <end position="98"/>
    </location>
</feature>
<evidence type="ECO:0000256" key="30">
    <source>
        <dbReference type="ARBA" id="ARBA00055569"/>
    </source>
</evidence>
<evidence type="ECO:0000256" key="24">
    <source>
        <dbReference type="ARBA" id="ARBA00023977"/>
    </source>
</evidence>
<comment type="pathway">
    <text evidence="11">Lipid metabolism; phospholipid metabolism.</text>
</comment>
<evidence type="ECO:0000256" key="20">
    <source>
        <dbReference type="ARBA" id="ARBA00023034"/>
    </source>
</evidence>
<keyword evidence="14" id="KW-1003">Cell membrane</keyword>
<feature type="region of interest" description="Disordered" evidence="37">
    <location>
        <begin position="313"/>
        <end position="360"/>
    </location>
</feature>
<dbReference type="Pfam" id="PF01569">
    <property type="entry name" value="PAP2"/>
    <property type="match status" value="1"/>
</dbReference>
<evidence type="ECO:0000256" key="21">
    <source>
        <dbReference type="ARBA" id="ARBA00023098"/>
    </source>
</evidence>
<evidence type="ECO:0000256" key="36">
    <source>
        <dbReference type="ARBA" id="ARBA00082411"/>
    </source>
</evidence>
<feature type="compositionally biased region" description="Basic and acidic residues" evidence="37">
    <location>
        <begin position="613"/>
        <end position="625"/>
    </location>
</feature>
<dbReference type="Proteomes" id="UP000327493">
    <property type="component" value="Chromosome 12"/>
</dbReference>
<comment type="subcellular location">
    <subcellularLocation>
        <location evidence="9">Basolateral cell membrane</location>
        <topology evidence="9">Multi-pass membrane protein</topology>
    </subcellularLocation>
    <subcellularLocation>
        <location evidence="8">Endoplasmic reticulum membrane</location>
        <topology evidence="8">Multi-pass membrane protein</topology>
    </subcellularLocation>
    <subcellularLocation>
        <location evidence="7">Endoplasmic reticulum-Golgi intermediate compartment membrane</location>
        <topology evidence="7">Multi-pass membrane protein</topology>
    </subcellularLocation>
    <subcellularLocation>
        <location evidence="10">Golgi apparatus membrane</location>
        <topology evidence="10">Multi-pass membrane protein</topology>
    </subcellularLocation>
    <subcellularLocation>
        <location evidence="5">Golgi apparatus</location>
        <location evidence="5">trans-Golgi network membrane</location>
    </subcellularLocation>
    <subcellularLocation>
        <location evidence="6">Membrane raft</location>
        <topology evidence="6">Multi-pass membrane protein</topology>
    </subcellularLocation>
</comment>
<dbReference type="FunFam" id="2.30.30.40:FF:000307">
    <property type="entry name" value="Predicted protein"/>
    <property type="match status" value="1"/>
</dbReference>